<gene>
    <name evidence="1" type="ORF">ACFSKU_03930</name>
</gene>
<protein>
    <submittedName>
        <fullName evidence="1">Uncharacterized protein</fullName>
    </submittedName>
</protein>
<keyword evidence="2" id="KW-1185">Reference proteome</keyword>
<comment type="caution">
    <text evidence="1">The sequence shown here is derived from an EMBL/GenBank/DDBJ whole genome shotgun (WGS) entry which is preliminary data.</text>
</comment>
<reference evidence="2" key="1">
    <citation type="journal article" date="2019" name="Int. J. Syst. Evol. Microbiol.">
        <title>The Global Catalogue of Microorganisms (GCM) 10K type strain sequencing project: providing services to taxonomists for standard genome sequencing and annotation.</title>
        <authorList>
            <consortium name="The Broad Institute Genomics Platform"/>
            <consortium name="The Broad Institute Genome Sequencing Center for Infectious Disease"/>
            <person name="Wu L."/>
            <person name="Ma J."/>
        </authorList>
    </citation>
    <scope>NUCLEOTIDE SEQUENCE [LARGE SCALE GENOMIC DNA]</scope>
    <source>
        <strain evidence="2">JCM 16545</strain>
    </source>
</reference>
<organism evidence="1 2">
    <name type="scientific">Pontibacter silvestris</name>
    <dbReference type="NCBI Taxonomy" id="2305183"/>
    <lineage>
        <taxon>Bacteria</taxon>
        <taxon>Pseudomonadati</taxon>
        <taxon>Bacteroidota</taxon>
        <taxon>Cytophagia</taxon>
        <taxon>Cytophagales</taxon>
        <taxon>Hymenobacteraceae</taxon>
        <taxon>Pontibacter</taxon>
    </lineage>
</organism>
<evidence type="ECO:0000313" key="2">
    <source>
        <dbReference type="Proteomes" id="UP001597369"/>
    </source>
</evidence>
<dbReference type="EMBL" id="JBHUHV010000014">
    <property type="protein sequence ID" value="MFD2066019.1"/>
    <property type="molecule type" value="Genomic_DNA"/>
</dbReference>
<name>A0ABW4WTC3_9BACT</name>
<sequence>MKTLDYNPSTLEVTIAKALKELTPQLEEKLGKGEQVIDIQSVYDADNPLVTFKIKDNEGDLHEVVIQIIQRPDQIVS</sequence>
<evidence type="ECO:0000313" key="1">
    <source>
        <dbReference type="EMBL" id="MFD2066019.1"/>
    </source>
</evidence>
<proteinExistence type="predicted"/>
<dbReference type="RefSeq" id="WP_229962145.1">
    <property type="nucleotide sequence ID" value="NZ_JAJJWI010000019.1"/>
</dbReference>
<dbReference type="Proteomes" id="UP001597369">
    <property type="component" value="Unassembled WGS sequence"/>
</dbReference>
<accession>A0ABW4WTC3</accession>